<sequence length="211" mass="24430">MRKVILSILISSLFLSCEEIKKSIDETFKPNEGVVEKEIQKNASTTNQNQEIKKEIDLLTDTATLKKAEAELRQLPQYKGKEMFVFSMLYFYNDGRINVMLQHPENPKYVDTYEFREGKWSAPLPVQLSVRDDIKSRLVPLNKISFLNAAKVAQIYNEKTQQIEGAKPTTSVYAIVFNNQLRWYPTSIQGSRERYSIQFNEDGSLNSFQQD</sequence>
<comment type="caution">
    <text evidence="2">The sequence shown here is derived from an EMBL/GenBank/DDBJ whole genome shotgun (WGS) entry which is preliminary data.</text>
</comment>
<proteinExistence type="predicted"/>
<dbReference type="RefSeq" id="WP_223706096.1">
    <property type="nucleotide sequence ID" value="NZ_JAINUY010000003.1"/>
</dbReference>
<feature type="coiled-coil region" evidence="1">
    <location>
        <begin position="35"/>
        <end position="62"/>
    </location>
</feature>
<gene>
    <name evidence="2" type="ORF">K6T82_11880</name>
</gene>
<dbReference type="PROSITE" id="PS51257">
    <property type="entry name" value="PROKAR_LIPOPROTEIN"/>
    <property type="match status" value="1"/>
</dbReference>
<dbReference type="Proteomes" id="UP001139366">
    <property type="component" value="Unassembled WGS sequence"/>
</dbReference>
<reference evidence="2 3" key="1">
    <citation type="journal article" date="2023" name="Antonie Van Leeuwenhoek">
        <title>Flavobacterium potami sp. nov., a multi-metal resistance genes harbouring bacterium isolated from shallow river silt.</title>
        <authorList>
            <person name="Li S."/>
            <person name="Mao S."/>
            <person name="Mu W."/>
            <person name="Guo B."/>
            <person name="Li C."/>
            <person name="Zhu Q."/>
            <person name="Hou X."/>
            <person name="Zhao Y."/>
            <person name="Wei S."/>
            <person name="Liu H."/>
            <person name="Liu A."/>
        </authorList>
    </citation>
    <scope>NUCLEOTIDE SEQUENCE [LARGE SCALE GENOMIC DNA]</scope>
    <source>
        <strain evidence="2 3">17A</strain>
    </source>
</reference>
<keyword evidence="1" id="KW-0175">Coiled coil</keyword>
<evidence type="ECO:0000313" key="2">
    <source>
        <dbReference type="EMBL" id="MBZ4035470.1"/>
    </source>
</evidence>
<name>A0A9X1KQG9_9FLAO</name>
<organism evidence="2 3">
    <name type="scientific">Flavobacterium potami</name>
    <dbReference type="NCBI Taxonomy" id="2872310"/>
    <lineage>
        <taxon>Bacteria</taxon>
        <taxon>Pseudomonadati</taxon>
        <taxon>Bacteroidota</taxon>
        <taxon>Flavobacteriia</taxon>
        <taxon>Flavobacteriales</taxon>
        <taxon>Flavobacteriaceae</taxon>
        <taxon>Flavobacterium</taxon>
    </lineage>
</organism>
<accession>A0A9X1KQG9</accession>
<evidence type="ECO:0000313" key="3">
    <source>
        <dbReference type="Proteomes" id="UP001139366"/>
    </source>
</evidence>
<dbReference type="AlphaFoldDB" id="A0A9X1KQG9"/>
<dbReference type="EMBL" id="JAINUY010000003">
    <property type="protein sequence ID" value="MBZ4035470.1"/>
    <property type="molecule type" value="Genomic_DNA"/>
</dbReference>
<evidence type="ECO:0000256" key="1">
    <source>
        <dbReference type="SAM" id="Coils"/>
    </source>
</evidence>
<keyword evidence="3" id="KW-1185">Reference proteome</keyword>
<protein>
    <submittedName>
        <fullName evidence="2">Uncharacterized protein</fullName>
    </submittedName>
</protein>